<evidence type="ECO:0000313" key="3">
    <source>
        <dbReference type="Proteomes" id="UP000193240"/>
    </source>
</evidence>
<dbReference type="AlphaFoldDB" id="A0A1Y2LXV7"/>
<gene>
    <name evidence="2" type="ORF">B5807_06785</name>
</gene>
<dbReference type="Proteomes" id="UP000193240">
    <property type="component" value="Unassembled WGS sequence"/>
</dbReference>
<accession>A0A1Y2LXV7</accession>
<evidence type="ECO:0000256" key="1">
    <source>
        <dbReference type="SAM" id="MobiDB-lite"/>
    </source>
</evidence>
<feature type="compositionally biased region" description="Polar residues" evidence="1">
    <location>
        <begin position="182"/>
        <end position="204"/>
    </location>
</feature>
<protein>
    <submittedName>
        <fullName evidence="2">Uncharacterized protein</fullName>
    </submittedName>
</protein>
<feature type="region of interest" description="Disordered" evidence="1">
    <location>
        <begin position="178"/>
        <end position="206"/>
    </location>
</feature>
<name>A0A1Y2LXV7_EPING</name>
<evidence type="ECO:0000313" key="2">
    <source>
        <dbReference type="EMBL" id="OSS48680.1"/>
    </source>
</evidence>
<keyword evidence="3" id="KW-1185">Reference proteome</keyword>
<organism evidence="2 3">
    <name type="scientific">Epicoccum nigrum</name>
    <name type="common">Soil fungus</name>
    <name type="synonym">Epicoccum purpurascens</name>
    <dbReference type="NCBI Taxonomy" id="105696"/>
    <lineage>
        <taxon>Eukaryota</taxon>
        <taxon>Fungi</taxon>
        <taxon>Dikarya</taxon>
        <taxon>Ascomycota</taxon>
        <taxon>Pezizomycotina</taxon>
        <taxon>Dothideomycetes</taxon>
        <taxon>Pleosporomycetidae</taxon>
        <taxon>Pleosporales</taxon>
        <taxon>Pleosporineae</taxon>
        <taxon>Didymellaceae</taxon>
        <taxon>Epicoccum</taxon>
    </lineage>
</organism>
<dbReference type="EMBL" id="KZ107845">
    <property type="protein sequence ID" value="OSS48680.1"/>
    <property type="molecule type" value="Genomic_DNA"/>
</dbReference>
<feature type="region of interest" description="Disordered" evidence="1">
    <location>
        <begin position="332"/>
        <end position="362"/>
    </location>
</feature>
<reference evidence="2 3" key="1">
    <citation type="journal article" date="2017" name="Genome Announc.">
        <title>Genome sequence of the saprophytic ascomycete Epicoccum nigrum ICMP 19927 strain isolated from New Zealand.</title>
        <authorList>
            <person name="Fokin M."/>
            <person name="Fleetwood D."/>
            <person name="Weir B.S."/>
            <person name="Villas-Boas S.G."/>
        </authorList>
    </citation>
    <scope>NUCLEOTIDE SEQUENCE [LARGE SCALE GENOMIC DNA]</scope>
    <source>
        <strain evidence="2 3">ICMP 19927</strain>
    </source>
</reference>
<sequence length="431" mass="47483">MKGCQLEKNAEYARYSVKGWIIRQATPKDIMSVGWKEGDIVYEVSLERAGTVSLDDVTRRPTNMEMDDYIEYRRLRNVQQEPICTGTGTRRGTPGMAQSLPTIQPSFNTPVPPQSLLRTLLRDLHKPSLQEVASDDSGVLQDPFPAAIARTLTPANDLYSQQVVPAPSIREITMPIHVHPPSQVSSDKPPSTQGPTPVPSSGSSNRDEIKAIIPWIELEPELLSSPPASDQIEAERQMTGQTTGGLGAKAAELNPVKNVRSPARYARKESAASLRSQKQLAASALRLITAKPILGASRKSTEEMDKGKTSKKVAFGRKAKFFDGTGYSADEEDDYHQSPISKTRRFRSSSMDDVPKLHCPTPIRPTRPHSLFNYGIEDIEFTSPLDSITSRAGMAPPVNSLVSSPVMVVTRSDRTIGQDVALRRLKRWLSK</sequence>
<dbReference type="STRING" id="105696.A0A1Y2LXV7"/>
<dbReference type="InParanoid" id="A0A1Y2LXV7"/>
<proteinExistence type="predicted"/>